<keyword evidence="3" id="KW-1185">Reference proteome</keyword>
<organism evidence="2 3">
    <name type="scientific">Stephania yunnanensis</name>
    <dbReference type="NCBI Taxonomy" id="152371"/>
    <lineage>
        <taxon>Eukaryota</taxon>
        <taxon>Viridiplantae</taxon>
        <taxon>Streptophyta</taxon>
        <taxon>Embryophyta</taxon>
        <taxon>Tracheophyta</taxon>
        <taxon>Spermatophyta</taxon>
        <taxon>Magnoliopsida</taxon>
        <taxon>Ranunculales</taxon>
        <taxon>Menispermaceae</taxon>
        <taxon>Menispermoideae</taxon>
        <taxon>Cissampelideae</taxon>
        <taxon>Stephania</taxon>
    </lineage>
</organism>
<protein>
    <submittedName>
        <fullName evidence="2">Uncharacterized protein</fullName>
    </submittedName>
</protein>
<comment type="caution">
    <text evidence="2">The sequence shown here is derived from an EMBL/GenBank/DDBJ whole genome shotgun (WGS) entry which is preliminary data.</text>
</comment>
<dbReference type="EMBL" id="JBBNAF010000006">
    <property type="protein sequence ID" value="KAK9135245.1"/>
    <property type="molecule type" value="Genomic_DNA"/>
</dbReference>
<proteinExistence type="predicted"/>
<evidence type="ECO:0000313" key="2">
    <source>
        <dbReference type="EMBL" id="KAK9135245.1"/>
    </source>
</evidence>
<reference evidence="2 3" key="1">
    <citation type="submission" date="2024-01" db="EMBL/GenBank/DDBJ databases">
        <title>Genome assemblies of Stephania.</title>
        <authorList>
            <person name="Yang L."/>
        </authorList>
    </citation>
    <scope>NUCLEOTIDE SEQUENCE [LARGE SCALE GENOMIC DNA]</scope>
    <source>
        <strain evidence="2">YNDBR</strain>
        <tissue evidence="2">Leaf</tissue>
    </source>
</reference>
<accession>A0AAP0JKG6</accession>
<feature type="compositionally biased region" description="Polar residues" evidence="1">
    <location>
        <begin position="62"/>
        <end position="81"/>
    </location>
</feature>
<dbReference type="Proteomes" id="UP001420932">
    <property type="component" value="Unassembled WGS sequence"/>
</dbReference>
<evidence type="ECO:0000256" key="1">
    <source>
        <dbReference type="SAM" id="MobiDB-lite"/>
    </source>
</evidence>
<name>A0AAP0JKG6_9MAGN</name>
<gene>
    <name evidence="2" type="ORF">Syun_014575</name>
</gene>
<evidence type="ECO:0000313" key="3">
    <source>
        <dbReference type="Proteomes" id="UP001420932"/>
    </source>
</evidence>
<feature type="region of interest" description="Disordered" evidence="1">
    <location>
        <begin position="1"/>
        <end position="29"/>
    </location>
</feature>
<dbReference type="AlphaFoldDB" id="A0AAP0JKG6"/>
<sequence>MEGINVPQHSKFTRDTNKAINKGKSPIESVNAERVEAVGKQDTHLFFKATSNVISKGPKVSNKPNKPLASSQAPNNDQIQPISPVLPLAAASPRLERMRPFLGTSEGRPAAPNSIPAESSSPESHSRPLNLPLTADNALIKNMRSSPSAMETEAVFGEGW</sequence>
<feature type="region of interest" description="Disordered" evidence="1">
    <location>
        <begin position="51"/>
        <end position="131"/>
    </location>
</feature>